<evidence type="ECO:0000256" key="9">
    <source>
        <dbReference type="SAM" id="Phobius"/>
    </source>
</evidence>
<evidence type="ECO:0000256" key="1">
    <source>
        <dbReference type="ARBA" id="ARBA00004141"/>
    </source>
</evidence>
<dbReference type="Pfam" id="PF01670">
    <property type="entry name" value="Glyco_hydro_12"/>
    <property type="match status" value="1"/>
</dbReference>
<dbReference type="InterPro" id="IPR001173">
    <property type="entry name" value="Glyco_trans_2-like"/>
</dbReference>
<dbReference type="Proteomes" id="UP000008066">
    <property type="component" value="Unassembled WGS sequence"/>
</dbReference>
<evidence type="ECO:0000256" key="10">
    <source>
        <dbReference type="SAM" id="SignalP"/>
    </source>
</evidence>
<dbReference type="CDD" id="cd06421">
    <property type="entry name" value="CESA_CelA_like"/>
    <property type="match status" value="1"/>
</dbReference>
<evidence type="ECO:0000256" key="6">
    <source>
        <dbReference type="ARBA" id="ARBA00022989"/>
    </source>
</evidence>
<evidence type="ECO:0000256" key="5">
    <source>
        <dbReference type="ARBA" id="ARBA00022692"/>
    </source>
</evidence>
<dbReference type="Gene3D" id="2.60.120.180">
    <property type="match status" value="1"/>
</dbReference>
<keyword evidence="8" id="KW-0119">Carbohydrate metabolism</keyword>
<dbReference type="SUPFAM" id="SSF53448">
    <property type="entry name" value="Nucleotide-diphospho-sugar transferases"/>
    <property type="match status" value="1"/>
</dbReference>
<dbReference type="EMBL" id="GL988041">
    <property type="protein sequence ID" value="EGS20370.1"/>
    <property type="molecule type" value="Genomic_DNA"/>
</dbReference>
<name>G0S3Z4_CHATD</name>
<feature type="chain" id="PRO_5003408877" description="Glycosyltransferase 2-like domain-containing protein" evidence="10">
    <location>
        <begin position="25"/>
        <end position="908"/>
    </location>
</feature>
<feature type="transmembrane region" description="Helical" evidence="9">
    <location>
        <begin position="854"/>
        <end position="875"/>
    </location>
</feature>
<keyword evidence="8" id="KW-0378">Hydrolase</keyword>
<dbReference type="HOGENOM" id="CLU_016349_0_0_1"/>
<dbReference type="GO" id="GO:0000272">
    <property type="term" value="P:polysaccharide catabolic process"/>
    <property type="evidence" value="ECO:0007669"/>
    <property type="project" value="UniProtKB-KW"/>
</dbReference>
<evidence type="ECO:0000256" key="4">
    <source>
        <dbReference type="ARBA" id="ARBA00022679"/>
    </source>
</evidence>
<keyword evidence="5 9" id="KW-0812">Transmembrane</keyword>
<dbReference type="Gene3D" id="3.90.550.10">
    <property type="entry name" value="Spore Coat Polysaccharide Biosynthesis Protein SpsA, Chain A"/>
    <property type="match status" value="1"/>
</dbReference>
<keyword evidence="7 9" id="KW-0472">Membrane</keyword>
<feature type="transmembrane region" description="Helical" evidence="9">
    <location>
        <begin position="783"/>
        <end position="801"/>
    </location>
</feature>
<sequence length="908" mass="102455">MWLSRTMQLVISVAILGKPGASSSYDARLCGEGSYTTPNTNLTYVPNAWNPDAPGFQCIMIKDKPPSFDATWNWSAEAGTVHSYPHVKLTDSTFPVPLTNISALVLTAQWSMGLGSTPKPIPSLDSIALSQEDVFANVAFDLFVDHNPPESQGETSAETEVMIWLGMFGYAYPLGYKRPAKCRVTMTIGHVEFTLYYGKNQRGTHVFTWLTEVPETSFAGDVSPLLQFLWMNDLVSRRAYLGLVGFGTETWHSKGNVTFSARKYGLDVLVGPPPVLDLPPAPDCLTSSGVIAAAYITSRKLFAIVAGTVCFDLQLPPVFPAPFRPLPHVPGRTPRQATSATAQDQLHGELNEKSAFSSDDGVFQSGIRQDHPSSIEQASTKASILKRAYKAFRRTYCPGGEPPLVLPSAPTDEEKLKYIETNRIPLYIFGVFSFLSLSAGMWLFAICDPIFSWYGIFVTFLNIYLMISYFVGLIGRDWDYESHLRIREQHPITDETAPTVDIYLPCCSEPLEILENTWSHIIRLDWPAHKLKVYVLDDGDQPAVRDLAARFGFNYIVRDDRPRLRKAGNLRWAFARTESDFFAIFDADFCPRPDFLRELMVEHLADEKTAIVQSPQYFRVTDDQTWIEQGAGATQELFYRVVQVNRNRWGASICVGSNAVYRRASLVEVGGTAEIGFSEDVHTGFGAVDRGWKVKYVPLCLATGICPNTPRSFFSQQMRWARGSTTLLTTKHFWVSNLTTMQKMCYLCGLLYYSAVALGIFISPMPGPLLLFFRPEWFKYYNLAFAIPSIFYGLILFRFWAKASYGLNVQHIMVIQSYAYLTAIKDRLFGIELLWAASGDKKAHKSNKYRNMRILCWLWTLTWVGAVVASVTYRLLTGFPWYHTVPLLVLSAYNLYISHYFMFASWKW</sequence>
<evidence type="ECO:0000313" key="12">
    <source>
        <dbReference type="EMBL" id="EGS20370.1"/>
    </source>
</evidence>
<dbReference type="RefSeq" id="XP_006692666.1">
    <property type="nucleotide sequence ID" value="XM_006692603.1"/>
</dbReference>
<keyword evidence="8" id="KW-0326">Glycosidase</keyword>
<comment type="similarity">
    <text evidence="2 8">Belongs to the glycosyl hydrolase 12 (cellulase H) family.</text>
</comment>
<feature type="transmembrane region" description="Helical" evidence="9">
    <location>
        <begin position="424"/>
        <end position="445"/>
    </location>
</feature>
<dbReference type="InterPro" id="IPR029044">
    <property type="entry name" value="Nucleotide-diphossugar_trans"/>
</dbReference>
<evidence type="ECO:0000259" key="11">
    <source>
        <dbReference type="Pfam" id="PF00535"/>
    </source>
</evidence>
<dbReference type="PANTHER" id="PTHR43867">
    <property type="entry name" value="CELLULOSE SYNTHASE CATALYTIC SUBUNIT A [UDP-FORMING]"/>
    <property type="match status" value="1"/>
</dbReference>
<organism evidence="13">
    <name type="scientific">Chaetomium thermophilum (strain DSM 1495 / CBS 144.50 / IMI 039719)</name>
    <name type="common">Thermochaetoides thermophila</name>
    <dbReference type="NCBI Taxonomy" id="759272"/>
    <lineage>
        <taxon>Eukaryota</taxon>
        <taxon>Fungi</taxon>
        <taxon>Dikarya</taxon>
        <taxon>Ascomycota</taxon>
        <taxon>Pezizomycotina</taxon>
        <taxon>Sordariomycetes</taxon>
        <taxon>Sordariomycetidae</taxon>
        <taxon>Sordariales</taxon>
        <taxon>Chaetomiaceae</taxon>
        <taxon>Thermochaetoides</taxon>
    </lineage>
</organism>
<dbReference type="KEGG" id="cthr:CTHT_0021970"/>
<proteinExistence type="inferred from homology"/>
<keyword evidence="4" id="KW-0808">Transferase</keyword>
<accession>G0S3Z4</accession>
<dbReference type="PANTHER" id="PTHR43867:SF2">
    <property type="entry name" value="CELLULOSE SYNTHASE CATALYTIC SUBUNIT A [UDP-FORMING]"/>
    <property type="match status" value="1"/>
</dbReference>
<dbReference type="eggNOG" id="ENOG502S2M7">
    <property type="taxonomic scope" value="Eukaryota"/>
</dbReference>
<feature type="transmembrane region" description="Helical" evidence="9">
    <location>
        <begin position="744"/>
        <end position="763"/>
    </location>
</feature>
<evidence type="ECO:0000256" key="2">
    <source>
        <dbReference type="ARBA" id="ARBA00005519"/>
    </source>
</evidence>
<feature type="transmembrane region" description="Helical" evidence="9">
    <location>
        <begin position="451"/>
        <end position="475"/>
    </location>
</feature>
<dbReference type="GO" id="GO:0008810">
    <property type="term" value="F:cellulase activity"/>
    <property type="evidence" value="ECO:0007669"/>
    <property type="project" value="InterPro"/>
</dbReference>
<feature type="domain" description="Glycosyltransferase 2-like" evidence="11">
    <location>
        <begin position="502"/>
        <end position="668"/>
    </location>
</feature>
<keyword evidence="10" id="KW-0732">Signal</keyword>
<dbReference type="InterPro" id="IPR013319">
    <property type="entry name" value="GH11/12"/>
</dbReference>
<keyword evidence="8" id="KW-0624">Polysaccharide degradation</keyword>
<feature type="transmembrane region" description="Helical" evidence="9">
    <location>
        <begin position="881"/>
        <end position="903"/>
    </location>
</feature>
<dbReference type="OrthoDB" id="72851at2759"/>
<comment type="subcellular location">
    <subcellularLocation>
        <location evidence="1">Membrane</location>
        <topology evidence="1">Multi-pass membrane protein</topology>
    </subcellularLocation>
</comment>
<evidence type="ECO:0000256" key="8">
    <source>
        <dbReference type="RuleBase" id="RU361163"/>
    </source>
</evidence>
<feature type="signal peptide" evidence="10">
    <location>
        <begin position="1"/>
        <end position="24"/>
    </location>
</feature>
<dbReference type="AlphaFoldDB" id="G0S3Z4"/>
<keyword evidence="3" id="KW-0328">Glycosyltransferase</keyword>
<protein>
    <recommendedName>
        <fullName evidence="11">Glycosyltransferase 2-like domain-containing protein</fullName>
    </recommendedName>
</protein>
<dbReference type="InterPro" id="IPR013320">
    <property type="entry name" value="ConA-like_dom_sf"/>
</dbReference>
<dbReference type="GO" id="GO:0016020">
    <property type="term" value="C:membrane"/>
    <property type="evidence" value="ECO:0007669"/>
    <property type="project" value="UniProtKB-SubCell"/>
</dbReference>
<evidence type="ECO:0000313" key="13">
    <source>
        <dbReference type="Proteomes" id="UP000008066"/>
    </source>
</evidence>
<dbReference type="GO" id="GO:0016757">
    <property type="term" value="F:glycosyltransferase activity"/>
    <property type="evidence" value="ECO:0007669"/>
    <property type="project" value="UniProtKB-KW"/>
</dbReference>
<dbReference type="SUPFAM" id="SSF49899">
    <property type="entry name" value="Concanavalin A-like lectins/glucanases"/>
    <property type="match status" value="1"/>
</dbReference>
<evidence type="ECO:0000256" key="7">
    <source>
        <dbReference type="ARBA" id="ARBA00023136"/>
    </source>
</evidence>
<dbReference type="Pfam" id="PF00535">
    <property type="entry name" value="Glycos_transf_2"/>
    <property type="match status" value="1"/>
</dbReference>
<dbReference type="OMA" id="FFRPEWF"/>
<dbReference type="InterPro" id="IPR002594">
    <property type="entry name" value="GH12"/>
</dbReference>
<dbReference type="GeneID" id="18256235"/>
<gene>
    <name evidence="12" type="ORF">CTHT_0021970</name>
</gene>
<keyword evidence="13" id="KW-1185">Reference proteome</keyword>
<dbReference type="InterPro" id="IPR050321">
    <property type="entry name" value="Glycosyltr_2/OpgH_subfam"/>
</dbReference>
<keyword evidence="6 9" id="KW-1133">Transmembrane helix</keyword>
<evidence type="ECO:0000256" key="3">
    <source>
        <dbReference type="ARBA" id="ARBA00022676"/>
    </source>
</evidence>
<reference evidence="12 13" key="1">
    <citation type="journal article" date="2011" name="Cell">
        <title>Insight into structure and assembly of the nuclear pore complex by utilizing the genome of a eukaryotic thermophile.</title>
        <authorList>
            <person name="Amlacher S."/>
            <person name="Sarges P."/>
            <person name="Flemming D."/>
            <person name="van Noort V."/>
            <person name="Kunze R."/>
            <person name="Devos D.P."/>
            <person name="Arumugam M."/>
            <person name="Bork P."/>
            <person name="Hurt E."/>
        </authorList>
    </citation>
    <scope>NUCLEOTIDE SEQUENCE [LARGE SCALE GENOMIC DNA]</scope>
    <source>
        <strain evidence="13">DSM 1495 / CBS 144.50 / IMI 039719</strain>
    </source>
</reference>